<evidence type="ECO:0000256" key="1">
    <source>
        <dbReference type="ARBA" id="ARBA00022679"/>
    </source>
</evidence>
<dbReference type="InterPro" id="IPR011063">
    <property type="entry name" value="TilS/TtcA_N"/>
</dbReference>
<evidence type="ECO:0000313" key="4">
    <source>
        <dbReference type="Proteomes" id="UP001524473"/>
    </source>
</evidence>
<dbReference type="PANTHER" id="PTHR43686:SF1">
    <property type="entry name" value="AMINOTRAN_5 DOMAIN-CONTAINING PROTEIN"/>
    <property type="match status" value="1"/>
</dbReference>
<keyword evidence="4" id="KW-1185">Reference proteome</keyword>
<dbReference type="Proteomes" id="UP001524473">
    <property type="component" value="Unassembled WGS sequence"/>
</dbReference>
<dbReference type="SUPFAM" id="SSF52402">
    <property type="entry name" value="Adenine nucleotide alpha hydrolases-like"/>
    <property type="match status" value="1"/>
</dbReference>
<dbReference type="RefSeq" id="WP_256192475.1">
    <property type="nucleotide sequence ID" value="NZ_JANFZG010000086.1"/>
</dbReference>
<dbReference type="PANTHER" id="PTHR43686">
    <property type="entry name" value="SULFURTRANSFERASE-RELATED"/>
    <property type="match status" value="1"/>
</dbReference>
<accession>A0ABT1S5K3</accession>
<feature type="domain" description="tRNA(Ile)-lysidine/2-thiocytidine synthase N-terminal" evidence="2">
    <location>
        <begin position="24"/>
        <end position="183"/>
    </location>
</feature>
<proteinExistence type="predicted"/>
<name>A0ABT1S5K3_9FIRM</name>
<comment type="caution">
    <text evidence="3">The sequence shown here is derived from an EMBL/GenBank/DDBJ whole genome shotgun (WGS) entry which is preliminary data.</text>
</comment>
<dbReference type="CDD" id="cd24138">
    <property type="entry name" value="TtcA-like"/>
    <property type="match status" value="1"/>
</dbReference>
<gene>
    <name evidence="3" type="ORF">NE695_18180</name>
</gene>
<dbReference type="InterPro" id="IPR035107">
    <property type="entry name" value="tRNA_thiolation_TtcA_Ctu1"/>
</dbReference>
<dbReference type="Pfam" id="PF01171">
    <property type="entry name" value="ATP_bind_3"/>
    <property type="match status" value="1"/>
</dbReference>
<dbReference type="EMBL" id="JANFZH010000089">
    <property type="protein sequence ID" value="MCQ4841830.1"/>
    <property type="molecule type" value="Genomic_DNA"/>
</dbReference>
<sequence length="236" mass="26293">MKKLIGHVRAAVEKYQMIEEGDRIAVGVSGGKDSLFLLCALAELSRYYPKRFTITAITADPCFGGKATDFSAVSSLCDSLSVPYIIRKTNLGSLIFEERKEQNPCSLCSRMRRGILHNLCVEKGLNKLALGHHYDDAVQTFLMNLFYGGKLGCFSPKSYLSRKNITLIRPLLFCEEREIRNASLRMELPIVKSNCPADGVTARRDTAELIQALELKFPDLKAKVLGALQRAGLDSW</sequence>
<protein>
    <submittedName>
        <fullName evidence="3">tRNA 2-thiocytidine biosynthesis TtcA family protein</fullName>
    </submittedName>
</protein>
<dbReference type="PIRSF" id="PIRSF004976">
    <property type="entry name" value="ATPase_YdaO"/>
    <property type="match status" value="1"/>
</dbReference>
<reference evidence="3 4" key="1">
    <citation type="submission" date="2022-06" db="EMBL/GenBank/DDBJ databases">
        <title>Isolation of gut microbiota from human fecal samples.</title>
        <authorList>
            <person name="Pamer E.G."/>
            <person name="Barat B."/>
            <person name="Waligurski E."/>
            <person name="Medina S."/>
            <person name="Paddock L."/>
            <person name="Mostad J."/>
        </authorList>
    </citation>
    <scope>NUCLEOTIDE SEQUENCE [LARGE SCALE GENOMIC DNA]</scope>
    <source>
        <strain evidence="3 4">DFI.9.73</strain>
    </source>
</reference>
<evidence type="ECO:0000313" key="3">
    <source>
        <dbReference type="EMBL" id="MCQ4841830.1"/>
    </source>
</evidence>
<keyword evidence="1" id="KW-0808">Transferase</keyword>
<dbReference type="InterPro" id="IPR014729">
    <property type="entry name" value="Rossmann-like_a/b/a_fold"/>
</dbReference>
<evidence type="ECO:0000259" key="2">
    <source>
        <dbReference type="Pfam" id="PF01171"/>
    </source>
</evidence>
<organism evidence="3 4">
    <name type="scientific">Neglectibacter timonensis</name>
    <dbReference type="NCBI Taxonomy" id="1776382"/>
    <lineage>
        <taxon>Bacteria</taxon>
        <taxon>Bacillati</taxon>
        <taxon>Bacillota</taxon>
        <taxon>Clostridia</taxon>
        <taxon>Eubacteriales</taxon>
        <taxon>Oscillospiraceae</taxon>
        <taxon>Neglectibacter</taxon>
    </lineage>
</organism>
<dbReference type="Gene3D" id="3.40.50.620">
    <property type="entry name" value="HUPs"/>
    <property type="match status" value="1"/>
</dbReference>